<evidence type="ECO:0000313" key="3">
    <source>
        <dbReference type="EMBL" id="KAK1354844.1"/>
    </source>
</evidence>
<dbReference type="PANTHER" id="PTHR36784:SF1">
    <property type="entry name" value="HISTONE-LYSINE N-METHYLTRANSFERASE"/>
    <property type="match status" value="1"/>
</dbReference>
<organism evidence="3 4">
    <name type="scientific">Heracleum sosnowskyi</name>
    <dbReference type="NCBI Taxonomy" id="360622"/>
    <lineage>
        <taxon>Eukaryota</taxon>
        <taxon>Viridiplantae</taxon>
        <taxon>Streptophyta</taxon>
        <taxon>Embryophyta</taxon>
        <taxon>Tracheophyta</taxon>
        <taxon>Spermatophyta</taxon>
        <taxon>Magnoliopsida</taxon>
        <taxon>eudicotyledons</taxon>
        <taxon>Gunneridae</taxon>
        <taxon>Pentapetalae</taxon>
        <taxon>asterids</taxon>
        <taxon>campanulids</taxon>
        <taxon>Apiales</taxon>
        <taxon>Apiaceae</taxon>
        <taxon>Apioideae</taxon>
        <taxon>apioid superclade</taxon>
        <taxon>Tordylieae</taxon>
        <taxon>Tordyliinae</taxon>
        <taxon>Heracleum</taxon>
    </lineage>
</organism>
<gene>
    <name evidence="3" type="ORF">POM88_048100</name>
</gene>
<keyword evidence="2" id="KW-0472">Membrane</keyword>
<feature type="transmembrane region" description="Helical" evidence="2">
    <location>
        <begin position="59"/>
        <end position="82"/>
    </location>
</feature>
<keyword evidence="2" id="KW-1133">Transmembrane helix</keyword>
<reference evidence="3" key="1">
    <citation type="submission" date="2023-02" db="EMBL/GenBank/DDBJ databases">
        <title>Genome of toxic invasive species Heracleum sosnowskyi carries increased number of genes despite the absence of recent whole-genome duplications.</title>
        <authorList>
            <person name="Schelkunov M."/>
            <person name="Shtratnikova V."/>
            <person name="Makarenko M."/>
            <person name="Klepikova A."/>
            <person name="Omelchenko D."/>
            <person name="Novikova G."/>
            <person name="Obukhova E."/>
            <person name="Bogdanov V."/>
            <person name="Penin A."/>
            <person name="Logacheva M."/>
        </authorList>
    </citation>
    <scope>NUCLEOTIDE SEQUENCE</scope>
    <source>
        <strain evidence="3">Hsosn_3</strain>
        <tissue evidence="3">Leaf</tissue>
    </source>
</reference>
<dbReference type="EMBL" id="JAUIZM010000011">
    <property type="protein sequence ID" value="KAK1354844.1"/>
    <property type="molecule type" value="Genomic_DNA"/>
</dbReference>
<accession>A0AAD8M064</accession>
<keyword evidence="4" id="KW-1185">Reference proteome</keyword>
<keyword evidence="2" id="KW-0812">Transmembrane</keyword>
<dbReference type="PANTHER" id="PTHR36784">
    <property type="entry name" value="HISTONE-LYSINE N-METHYLTRANSFERASE"/>
    <property type="match status" value="1"/>
</dbReference>
<name>A0AAD8M064_9APIA</name>
<protein>
    <submittedName>
        <fullName evidence="3">Wpp domain-interacting tail-anchored protein 1</fullName>
    </submittedName>
</protein>
<evidence type="ECO:0000256" key="2">
    <source>
        <dbReference type="SAM" id="Phobius"/>
    </source>
</evidence>
<dbReference type="Proteomes" id="UP001237642">
    <property type="component" value="Unassembled WGS sequence"/>
</dbReference>
<feature type="transmembrane region" description="Helical" evidence="2">
    <location>
        <begin position="160"/>
        <end position="181"/>
    </location>
</feature>
<evidence type="ECO:0000313" key="4">
    <source>
        <dbReference type="Proteomes" id="UP001237642"/>
    </source>
</evidence>
<evidence type="ECO:0000256" key="1">
    <source>
        <dbReference type="SAM" id="MobiDB-lite"/>
    </source>
</evidence>
<proteinExistence type="predicted"/>
<comment type="caution">
    <text evidence="3">The sequence shown here is derived from an EMBL/GenBank/DDBJ whole genome shotgun (WGS) entry which is preliminary data.</text>
</comment>
<dbReference type="AlphaFoldDB" id="A0AAD8M064"/>
<sequence>MKKLSRTWMNKSSGSDDLTEEDDDDKYSLPTRDDFQPLDTNEQEELVRSLEKTLAHQSFLWKGVFAALIACFMAFLIFSIYQQALFPWEMRYHAYFMKEVDSWIVISADWASVLVCSMTVAGLLHNSHRQWLWYSFYAGFLVAGFWLYQMLKLSKFRFEVIWLPFGPLSAAVVSLYVDHLLNESSEEVRKLRGYMYSYKAS</sequence>
<feature type="transmembrane region" description="Helical" evidence="2">
    <location>
        <begin position="102"/>
        <end position="124"/>
    </location>
</feature>
<feature type="region of interest" description="Disordered" evidence="1">
    <location>
        <begin position="1"/>
        <end position="32"/>
    </location>
</feature>
<reference evidence="3" key="2">
    <citation type="submission" date="2023-05" db="EMBL/GenBank/DDBJ databases">
        <authorList>
            <person name="Schelkunov M.I."/>
        </authorList>
    </citation>
    <scope>NUCLEOTIDE SEQUENCE</scope>
    <source>
        <strain evidence="3">Hsosn_3</strain>
        <tissue evidence="3">Leaf</tissue>
    </source>
</reference>
<feature type="transmembrane region" description="Helical" evidence="2">
    <location>
        <begin position="131"/>
        <end position="148"/>
    </location>
</feature>